<name>A0A1E3H0L6_9HYPH</name>
<protein>
    <recommendedName>
        <fullName evidence="3">DUF3108 domain-containing protein</fullName>
    </recommendedName>
</protein>
<organism evidence="1 2">
    <name type="scientific">Methylobrevis pamukkalensis</name>
    <dbReference type="NCBI Taxonomy" id="1439726"/>
    <lineage>
        <taxon>Bacteria</taxon>
        <taxon>Pseudomonadati</taxon>
        <taxon>Pseudomonadota</taxon>
        <taxon>Alphaproteobacteria</taxon>
        <taxon>Hyphomicrobiales</taxon>
        <taxon>Pleomorphomonadaceae</taxon>
        <taxon>Methylobrevis</taxon>
    </lineage>
</organism>
<dbReference type="InterPro" id="IPR021457">
    <property type="entry name" value="DUF3108"/>
</dbReference>
<keyword evidence="2" id="KW-1185">Reference proteome</keyword>
<evidence type="ECO:0000313" key="1">
    <source>
        <dbReference type="EMBL" id="ODN69873.1"/>
    </source>
</evidence>
<proteinExistence type="predicted"/>
<comment type="caution">
    <text evidence="1">The sequence shown here is derived from an EMBL/GenBank/DDBJ whole genome shotgun (WGS) entry which is preliminary data.</text>
</comment>
<dbReference type="RefSeq" id="WP_069307310.1">
    <property type="nucleotide sequence ID" value="NZ_MCRJ01000070.1"/>
</dbReference>
<dbReference type="EMBL" id="MCRJ01000070">
    <property type="protein sequence ID" value="ODN69873.1"/>
    <property type="molecule type" value="Genomic_DNA"/>
</dbReference>
<dbReference type="AlphaFoldDB" id="A0A1E3H0L6"/>
<evidence type="ECO:0000313" key="2">
    <source>
        <dbReference type="Proteomes" id="UP000094622"/>
    </source>
</evidence>
<accession>A0A1E3H0L6</accession>
<reference evidence="1 2" key="1">
    <citation type="submission" date="2016-07" db="EMBL/GenBank/DDBJ databases">
        <title>Draft Genome Sequence of Methylobrevis pamukkalensis PK2.</title>
        <authorList>
            <person name="Vasilenko O.V."/>
            <person name="Doronina N.V."/>
            <person name="Shmareva M.N."/>
            <person name="Tarlachkov S.V."/>
            <person name="Mustakhimov I."/>
            <person name="Trotsenko Y.A."/>
        </authorList>
    </citation>
    <scope>NUCLEOTIDE SEQUENCE [LARGE SCALE GENOMIC DNA]</scope>
    <source>
        <strain evidence="1 2">PK2</strain>
    </source>
</reference>
<dbReference type="Proteomes" id="UP000094622">
    <property type="component" value="Unassembled WGS sequence"/>
</dbReference>
<sequence length="143" mass="15582">MPITAASKRNVVDPLSAVVIPVRSGADATGKAACDRTLPIFDGWTRYDIKLSYKEKQEVKTEGYTGPAVVCQARWVPVSGHRANKKSTQFMKDNRDLEMWLVPASGGKVMLPYRIAVKTMRGMLIVQASRLEGVDGGSTQAAN</sequence>
<gene>
    <name evidence="1" type="ORF">A6302_02808</name>
</gene>
<dbReference type="Pfam" id="PF11306">
    <property type="entry name" value="DUF3108"/>
    <property type="match status" value="1"/>
</dbReference>
<evidence type="ECO:0008006" key="3">
    <source>
        <dbReference type="Google" id="ProtNLM"/>
    </source>
</evidence>